<comment type="similarity">
    <text evidence="7 8">Belongs to the MPDU1 (TC 2.A.43.3) family.</text>
</comment>
<comment type="subcellular location">
    <subcellularLocation>
        <location evidence="1 8">Membrane</location>
        <topology evidence="1 8">Multi-pass membrane protein</topology>
    </subcellularLocation>
</comment>
<keyword evidence="4" id="KW-0677">Repeat</keyword>
<evidence type="ECO:0000256" key="2">
    <source>
        <dbReference type="ARBA" id="ARBA00022448"/>
    </source>
</evidence>
<dbReference type="InterPro" id="IPR006603">
    <property type="entry name" value="PQ-loop_rpt"/>
</dbReference>
<dbReference type="SMART" id="SM00679">
    <property type="entry name" value="CTNS"/>
    <property type="match status" value="2"/>
</dbReference>
<dbReference type="OrthoDB" id="271506at2759"/>
<dbReference type="PIRSF" id="PIRSF023381">
    <property type="entry name" value="MannP-dilichol_defect-1p"/>
    <property type="match status" value="1"/>
</dbReference>
<proteinExistence type="inferred from homology"/>
<evidence type="ECO:0000256" key="7">
    <source>
        <dbReference type="ARBA" id="ARBA00038475"/>
    </source>
</evidence>
<feature type="transmembrane region" description="Helical" evidence="9">
    <location>
        <begin position="82"/>
        <end position="99"/>
    </location>
</feature>
<evidence type="ECO:0000256" key="8">
    <source>
        <dbReference type="PIRNR" id="PIRNR023381"/>
    </source>
</evidence>
<dbReference type="Proteomes" id="UP000193411">
    <property type="component" value="Unassembled WGS sequence"/>
</dbReference>
<evidence type="ECO:0000256" key="6">
    <source>
        <dbReference type="ARBA" id="ARBA00023136"/>
    </source>
</evidence>
<dbReference type="PANTHER" id="PTHR12226:SF2">
    <property type="entry name" value="MANNOSE-P-DOLICHOL UTILIZATION DEFECT 1 PROTEIN"/>
    <property type="match status" value="1"/>
</dbReference>
<reference evidence="10 11" key="1">
    <citation type="submission" date="2016-07" db="EMBL/GenBank/DDBJ databases">
        <title>Pervasive Adenine N6-methylation of Active Genes in Fungi.</title>
        <authorList>
            <consortium name="DOE Joint Genome Institute"/>
            <person name="Mondo S.J."/>
            <person name="Dannebaum R.O."/>
            <person name="Kuo R.C."/>
            <person name="Labutti K."/>
            <person name="Haridas S."/>
            <person name="Kuo A."/>
            <person name="Salamov A."/>
            <person name="Ahrendt S.R."/>
            <person name="Lipzen A."/>
            <person name="Sullivan W."/>
            <person name="Andreopoulos W.B."/>
            <person name="Clum A."/>
            <person name="Lindquist E."/>
            <person name="Daum C."/>
            <person name="Ramamoorthy G.K."/>
            <person name="Gryganskyi A."/>
            <person name="Culley D."/>
            <person name="Magnuson J.K."/>
            <person name="James T.Y."/>
            <person name="O'Malley M.A."/>
            <person name="Stajich J.E."/>
            <person name="Spatafora J.W."/>
            <person name="Visel A."/>
            <person name="Grigoriev I.V."/>
        </authorList>
    </citation>
    <scope>NUCLEOTIDE SEQUENCE [LARGE SCALE GENOMIC DNA]</scope>
    <source>
        <strain evidence="10 11">PL171</strain>
    </source>
</reference>
<dbReference type="STRING" id="765915.A0A1Y2HS37"/>
<evidence type="ECO:0000256" key="4">
    <source>
        <dbReference type="ARBA" id="ARBA00022737"/>
    </source>
</evidence>
<keyword evidence="5 8" id="KW-1133">Transmembrane helix</keyword>
<name>A0A1Y2HS37_9FUNG</name>
<evidence type="ECO:0000313" key="11">
    <source>
        <dbReference type="Proteomes" id="UP000193411"/>
    </source>
</evidence>
<gene>
    <name evidence="10" type="ORF">BCR44DRAFT_1431720</name>
</gene>
<feature type="transmembrane region" description="Helical" evidence="9">
    <location>
        <begin position="111"/>
        <end position="128"/>
    </location>
</feature>
<sequence length="253" mass="26792">MDKLAVPSLLHPALSPIMLPLLGDSCTAELLGPLTQWTSPCISLAFSKGLGLGIVAAGAIVKVPQILKLLHGWDARGLSYSGFLLESVASGIFVAYNAANGYPWSTWGETAFIVLQNLCILVLMAAIQRRTQLQALLIAGFAVAGAGLYSAPLATLKMLQSTAMPISMASKLPPIYTVWKEGGSGALSAVTVVAYFAGSLARIFTTVKEVDDKLILTSYVINGVLNAVLLGQVLWYWNAKPKTGKANKKSKVE</sequence>
<evidence type="ECO:0000256" key="3">
    <source>
        <dbReference type="ARBA" id="ARBA00022692"/>
    </source>
</evidence>
<accession>A0A1Y2HS37</accession>
<dbReference type="InterPro" id="IPR016817">
    <property type="entry name" value="MannP-dilichol_defect-1"/>
</dbReference>
<dbReference type="Gene3D" id="1.20.1280.290">
    <property type="match status" value="2"/>
</dbReference>
<dbReference type="Pfam" id="PF04193">
    <property type="entry name" value="PQ-loop"/>
    <property type="match status" value="2"/>
</dbReference>
<dbReference type="PANTHER" id="PTHR12226">
    <property type="entry name" value="MANNOSE-P-DOLICHOL UTILIZATION DEFECT 1 LEC35 -RELATED"/>
    <property type="match status" value="1"/>
</dbReference>
<keyword evidence="3 8" id="KW-0812">Transmembrane</keyword>
<comment type="caution">
    <text evidence="10">The sequence shown here is derived from an EMBL/GenBank/DDBJ whole genome shotgun (WGS) entry which is preliminary data.</text>
</comment>
<keyword evidence="11" id="KW-1185">Reference proteome</keyword>
<dbReference type="AlphaFoldDB" id="A0A1Y2HS37"/>
<evidence type="ECO:0000256" key="1">
    <source>
        <dbReference type="ARBA" id="ARBA00004141"/>
    </source>
</evidence>
<evidence type="ECO:0000256" key="5">
    <source>
        <dbReference type="ARBA" id="ARBA00022989"/>
    </source>
</evidence>
<protein>
    <recommendedName>
        <fullName evidence="8">Mannose-P-dolichol utilization defect 1 protein homolog</fullName>
    </recommendedName>
</protein>
<feature type="transmembrane region" description="Helical" evidence="9">
    <location>
        <begin position="135"/>
        <end position="154"/>
    </location>
</feature>
<organism evidence="10 11">
    <name type="scientific">Catenaria anguillulae PL171</name>
    <dbReference type="NCBI Taxonomy" id="765915"/>
    <lineage>
        <taxon>Eukaryota</taxon>
        <taxon>Fungi</taxon>
        <taxon>Fungi incertae sedis</taxon>
        <taxon>Blastocladiomycota</taxon>
        <taxon>Blastocladiomycetes</taxon>
        <taxon>Blastocladiales</taxon>
        <taxon>Catenariaceae</taxon>
        <taxon>Catenaria</taxon>
    </lineage>
</organism>
<evidence type="ECO:0000256" key="9">
    <source>
        <dbReference type="SAM" id="Phobius"/>
    </source>
</evidence>
<feature type="transmembrane region" description="Helical" evidence="9">
    <location>
        <begin position="216"/>
        <end position="237"/>
    </location>
</feature>
<dbReference type="EMBL" id="MCFL01000015">
    <property type="protein sequence ID" value="ORZ36754.1"/>
    <property type="molecule type" value="Genomic_DNA"/>
</dbReference>
<feature type="transmembrane region" description="Helical" evidence="9">
    <location>
        <begin position="42"/>
        <end position="61"/>
    </location>
</feature>
<feature type="transmembrane region" description="Helical" evidence="9">
    <location>
        <begin position="186"/>
        <end position="204"/>
    </location>
</feature>
<evidence type="ECO:0000313" key="10">
    <source>
        <dbReference type="EMBL" id="ORZ36754.1"/>
    </source>
</evidence>
<keyword evidence="6 8" id="KW-0472">Membrane</keyword>
<dbReference type="GO" id="GO:0016020">
    <property type="term" value="C:membrane"/>
    <property type="evidence" value="ECO:0007669"/>
    <property type="project" value="UniProtKB-SubCell"/>
</dbReference>
<keyword evidence="2" id="KW-0813">Transport</keyword>